<evidence type="ECO:0000259" key="6">
    <source>
        <dbReference type="PROSITE" id="PS51063"/>
    </source>
</evidence>
<evidence type="ECO:0000256" key="4">
    <source>
        <dbReference type="SAM" id="MobiDB-lite"/>
    </source>
</evidence>
<accession>A0A6L8WAD8</accession>
<evidence type="ECO:0000256" key="1">
    <source>
        <dbReference type="ARBA" id="ARBA00023015"/>
    </source>
</evidence>
<comment type="caution">
    <text evidence="7">The sequence shown here is derived from an EMBL/GenBank/DDBJ whole genome shotgun (WGS) entry which is preliminary data.</text>
</comment>
<dbReference type="PROSITE" id="PS51063">
    <property type="entry name" value="HTH_CRP_2"/>
    <property type="match status" value="1"/>
</dbReference>
<evidence type="ECO:0000259" key="5">
    <source>
        <dbReference type="PROSITE" id="PS50042"/>
    </source>
</evidence>
<sequence>MSENSGSTSTNIFVAKLSSYIDLSIEEHQVIEELTQNSMAFDEGQDIIFESEKNSSAYLLQSGWAIRYKIVPDGGRQIISYLLPGDIFGFRESLFELSDDSVQALTPVIVHCIPAENIAEICDSHTNLSLAFTWARAREQAILTEHIVRLGRRNAYERLGHLLLELLHRLQLVEKAGNSDYFLPLTQEVLADTLGLSIVHVNRTLRKLRNDLMIELDPKTRRLRILDVDALSEATGYDQSFLDQNEKPSRSPQDAIGFEEK</sequence>
<dbReference type="SUPFAM" id="SSF46785">
    <property type="entry name" value="Winged helix' DNA-binding domain"/>
    <property type="match status" value="1"/>
</dbReference>
<dbReference type="InterPro" id="IPR000595">
    <property type="entry name" value="cNMP-bd_dom"/>
</dbReference>
<gene>
    <name evidence="7" type="ORF">GQE98_13640</name>
</gene>
<keyword evidence="8" id="KW-1185">Reference proteome</keyword>
<dbReference type="InterPro" id="IPR036388">
    <property type="entry name" value="WH-like_DNA-bd_sf"/>
</dbReference>
<feature type="region of interest" description="Disordered" evidence="4">
    <location>
        <begin position="239"/>
        <end position="261"/>
    </location>
</feature>
<dbReference type="Pfam" id="PF13545">
    <property type="entry name" value="HTH_Crp_2"/>
    <property type="match status" value="1"/>
</dbReference>
<name>A0A6L8WAD8_9PROT</name>
<dbReference type="InterPro" id="IPR050397">
    <property type="entry name" value="Env_Response_Regulators"/>
</dbReference>
<evidence type="ECO:0000313" key="8">
    <source>
        <dbReference type="Proteomes" id="UP000476030"/>
    </source>
</evidence>
<dbReference type="EMBL" id="WTUW01000002">
    <property type="protein sequence ID" value="MZR31679.1"/>
    <property type="molecule type" value="Genomic_DNA"/>
</dbReference>
<dbReference type="Pfam" id="PF00027">
    <property type="entry name" value="cNMP_binding"/>
    <property type="match status" value="1"/>
</dbReference>
<dbReference type="InterPro" id="IPR012318">
    <property type="entry name" value="HTH_CRP"/>
</dbReference>
<dbReference type="Proteomes" id="UP000476030">
    <property type="component" value="Unassembled WGS sequence"/>
</dbReference>
<evidence type="ECO:0000313" key="7">
    <source>
        <dbReference type="EMBL" id="MZR31679.1"/>
    </source>
</evidence>
<dbReference type="PROSITE" id="PS50042">
    <property type="entry name" value="CNMP_BINDING_3"/>
    <property type="match status" value="1"/>
</dbReference>
<dbReference type="GO" id="GO:0005829">
    <property type="term" value="C:cytosol"/>
    <property type="evidence" value="ECO:0007669"/>
    <property type="project" value="TreeGrafter"/>
</dbReference>
<keyword evidence="1" id="KW-0805">Transcription regulation</keyword>
<dbReference type="AlphaFoldDB" id="A0A6L8WAD8"/>
<keyword evidence="2" id="KW-0238">DNA-binding</keyword>
<protein>
    <submittedName>
        <fullName evidence="7">Helix-turn-helix domain-containing protein</fullName>
    </submittedName>
</protein>
<dbReference type="SUPFAM" id="SSF51206">
    <property type="entry name" value="cAMP-binding domain-like"/>
    <property type="match status" value="1"/>
</dbReference>
<proteinExistence type="predicted"/>
<dbReference type="InterPro" id="IPR014710">
    <property type="entry name" value="RmlC-like_jellyroll"/>
</dbReference>
<keyword evidence="3" id="KW-0804">Transcription</keyword>
<reference evidence="7 8" key="1">
    <citation type="submission" date="2019-12" db="EMBL/GenBank/DDBJ databases">
        <title>Snethiella sp. nov. sp. isolated from sea sand.</title>
        <authorList>
            <person name="Kim J."/>
            <person name="Jeong S.E."/>
            <person name="Jung H.S."/>
            <person name="Jeon C.O."/>
        </authorList>
    </citation>
    <scope>NUCLEOTIDE SEQUENCE [LARGE SCALE GENOMIC DNA]</scope>
    <source>
        <strain evidence="7 8">DP05</strain>
    </source>
</reference>
<dbReference type="Gene3D" id="2.60.120.10">
    <property type="entry name" value="Jelly Rolls"/>
    <property type="match status" value="1"/>
</dbReference>
<dbReference type="PANTHER" id="PTHR24567:SF68">
    <property type="entry name" value="DNA-BINDING TRANSCRIPTIONAL DUAL REGULATOR CRP"/>
    <property type="match status" value="1"/>
</dbReference>
<dbReference type="CDD" id="cd00038">
    <property type="entry name" value="CAP_ED"/>
    <property type="match status" value="1"/>
</dbReference>
<evidence type="ECO:0000256" key="2">
    <source>
        <dbReference type="ARBA" id="ARBA00023125"/>
    </source>
</evidence>
<dbReference type="Gene3D" id="1.10.10.10">
    <property type="entry name" value="Winged helix-like DNA-binding domain superfamily/Winged helix DNA-binding domain"/>
    <property type="match status" value="1"/>
</dbReference>
<dbReference type="GO" id="GO:0003677">
    <property type="term" value="F:DNA binding"/>
    <property type="evidence" value="ECO:0007669"/>
    <property type="project" value="UniProtKB-KW"/>
</dbReference>
<dbReference type="RefSeq" id="WP_161316158.1">
    <property type="nucleotide sequence ID" value="NZ_WTUW01000002.1"/>
</dbReference>
<evidence type="ECO:0000256" key="3">
    <source>
        <dbReference type="ARBA" id="ARBA00023163"/>
    </source>
</evidence>
<feature type="domain" description="Cyclic nucleotide-binding" evidence="5">
    <location>
        <begin position="29"/>
        <end position="89"/>
    </location>
</feature>
<dbReference type="PANTHER" id="PTHR24567">
    <property type="entry name" value="CRP FAMILY TRANSCRIPTIONAL REGULATORY PROTEIN"/>
    <property type="match status" value="1"/>
</dbReference>
<dbReference type="InterPro" id="IPR036390">
    <property type="entry name" value="WH_DNA-bd_sf"/>
</dbReference>
<feature type="domain" description="HTH crp-type" evidence="6">
    <location>
        <begin position="153"/>
        <end position="229"/>
    </location>
</feature>
<organism evidence="7 8">
    <name type="scientific">Sneathiella litorea</name>
    <dbReference type="NCBI Taxonomy" id="2606216"/>
    <lineage>
        <taxon>Bacteria</taxon>
        <taxon>Pseudomonadati</taxon>
        <taxon>Pseudomonadota</taxon>
        <taxon>Alphaproteobacteria</taxon>
        <taxon>Sneathiellales</taxon>
        <taxon>Sneathiellaceae</taxon>
        <taxon>Sneathiella</taxon>
    </lineage>
</organism>
<dbReference type="InterPro" id="IPR018490">
    <property type="entry name" value="cNMP-bd_dom_sf"/>
</dbReference>
<dbReference type="GO" id="GO:0003700">
    <property type="term" value="F:DNA-binding transcription factor activity"/>
    <property type="evidence" value="ECO:0007669"/>
    <property type="project" value="TreeGrafter"/>
</dbReference>